<dbReference type="RefSeq" id="WP_378034688.1">
    <property type="nucleotide sequence ID" value="NZ_JBHSIV010000003.1"/>
</dbReference>
<dbReference type="InterPro" id="IPR023636">
    <property type="entry name" value="Urocanase_CS"/>
</dbReference>
<reference evidence="14" key="1">
    <citation type="journal article" date="2019" name="Int. J. Syst. Evol. Microbiol.">
        <title>The Global Catalogue of Microorganisms (GCM) 10K type strain sequencing project: providing services to taxonomists for standard genome sequencing and annotation.</title>
        <authorList>
            <consortium name="The Broad Institute Genomics Platform"/>
            <consortium name="The Broad Institute Genome Sequencing Center for Infectious Disease"/>
            <person name="Wu L."/>
            <person name="Ma J."/>
        </authorList>
    </citation>
    <scope>NUCLEOTIDE SEQUENCE [LARGE SCALE GENOMIC DNA]</scope>
    <source>
        <strain evidence="14">CGMCC 4.7093</strain>
    </source>
</reference>
<sequence length="554" mass="59171">MTSSPTRPAVRAPRGSELSCRGWQQEAVLRMLMNNLDPEVAEHPEDLVVYGGTGRAARSWEAFDAIVACLRDLGDDETLLVQSGKPVGVLRTHPWAPRVLIANANLVGDWADWTQFRRLEAAGLTMYGQMTAGSWIYIGTQGILQGTYETFAAVARRRGGTLAGTITLTAGLGGMGGAQPLAVTMNDGVALCVDCDPTRVERRIAHRYLDVRADDLDDALRRAVEARDARRPLSIGVVGNAAEVVPELLRRGAPIDVVTDQTSAHDPLAYLPIGMAVEDLRAAAAADPEGVTARARAAMAAHVEAMVGFADRGAEVFDYGNSIRDEARRGGYDRAFAFPGFVPAYIRPQFEEGRGPFRWAALSGDPADIAATDRAVLELFPDDEGLRRWITMAGERVAFEGLPARICWLGYGERHRAGLRFNEMVASGELSAPVVIGRDHLDSGSVASPYRETEAMLDGSDAIADWPLLNALVNTASGATWVSVHHGGGVGIGRSQHAGQVCVADGTALAAAKLERVLTNDPGTGVLRHVDAGYAHAAAVAAERGLRIPMGEDR</sequence>
<dbReference type="InterPro" id="IPR038364">
    <property type="entry name" value="Urocanase_central_sf"/>
</dbReference>
<evidence type="ECO:0000256" key="1">
    <source>
        <dbReference type="ARBA" id="ARBA00004794"/>
    </source>
</evidence>
<keyword evidence="9" id="KW-0963">Cytoplasm</keyword>
<feature type="binding site" evidence="9">
    <location>
        <position position="199"/>
    </location>
    <ligand>
        <name>NAD(+)</name>
        <dbReference type="ChEBI" id="CHEBI:57540"/>
    </ligand>
</feature>
<dbReference type="Gene3D" id="3.40.50.10730">
    <property type="entry name" value="Urocanase like domains"/>
    <property type="match status" value="1"/>
</dbReference>
<evidence type="ECO:0000256" key="9">
    <source>
        <dbReference type="HAMAP-Rule" id="MF_00577"/>
    </source>
</evidence>
<feature type="binding site" evidence="9">
    <location>
        <position position="129"/>
    </location>
    <ligand>
        <name>NAD(+)</name>
        <dbReference type="ChEBI" id="CHEBI:57540"/>
    </ligand>
</feature>
<dbReference type="InterPro" id="IPR035085">
    <property type="entry name" value="Urocanase_Rossmann-like"/>
</dbReference>
<dbReference type="InterPro" id="IPR036190">
    <property type="entry name" value="Urocanase_sf"/>
</dbReference>
<keyword evidence="6 9" id="KW-0456">Lyase</keyword>
<evidence type="ECO:0000256" key="8">
    <source>
        <dbReference type="ARBA" id="ARBA00047623"/>
    </source>
</evidence>
<comment type="catalytic activity">
    <reaction evidence="8 9">
        <text>4-imidazolone-5-propanoate = trans-urocanate + H2O</text>
        <dbReference type="Rhea" id="RHEA:13101"/>
        <dbReference type="ChEBI" id="CHEBI:15377"/>
        <dbReference type="ChEBI" id="CHEBI:17771"/>
        <dbReference type="ChEBI" id="CHEBI:77893"/>
        <dbReference type="EC" id="4.2.1.49"/>
    </reaction>
</comment>
<feature type="domain" description="Urocanase Rossmann-like" evidence="10">
    <location>
        <begin position="139"/>
        <end position="345"/>
    </location>
</feature>
<comment type="subcellular location">
    <subcellularLocation>
        <location evidence="9">Cytoplasm</location>
    </subcellularLocation>
</comment>
<name>A0ABV9YG90_9PSEU</name>
<feature type="domain" description="Urocanase C-terminal" evidence="12">
    <location>
        <begin position="348"/>
        <end position="542"/>
    </location>
</feature>
<protein>
    <recommendedName>
        <fullName evidence="3 9">Urocanate hydratase</fullName>
        <shortName evidence="9">Urocanase</shortName>
        <ecNumber evidence="3 9">4.2.1.49</ecNumber>
    </recommendedName>
    <alternativeName>
        <fullName evidence="7 9">Imidazolonepropionate hydrolase</fullName>
    </alternativeName>
</protein>
<dbReference type="SUPFAM" id="SSF111326">
    <property type="entry name" value="Urocanase"/>
    <property type="match status" value="1"/>
</dbReference>
<accession>A0ABV9YG90</accession>
<keyword evidence="14" id="KW-1185">Reference proteome</keyword>
<feature type="binding site" evidence="9">
    <location>
        <begin position="261"/>
        <end position="265"/>
    </location>
    <ligand>
        <name>NAD(+)</name>
        <dbReference type="ChEBI" id="CHEBI:57540"/>
    </ligand>
</feature>
<comment type="similarity">
    <text evidence="2 9">Belongs to the urocanase family.</text>
</comment>
<dbReference type="Pfam" id="PF17391">
    <property type="entry name" value="Urocanase_N"/>
    <property type="match status" value="1"/>
</dbReference>
<feature type="binding site" evidence="9">
    <location>
        <position position="194"/>
    </location>
    <ligand>
        <name>NAD(+)</name>
        <dbReference type="ChEBI" id="CHEBI:57540"/>
    </ligand>
</feature>
<feature type="binding site" evidence="9">
    <location>
        <begin position="51"/>
        <end position="52"/>
    </location>
    <ligand>
        <name>NAD(+)</name>
        <dbReference type="ChEBI" id="CHEBI:57540"/>
    </ligand>
</feature>
<dbReference type="InterPro" id="IPR035400">
    <property type="entry name" value="Urocanase_N"/>
</dbReference>
<evidence type="ECO:0000259" key="11">
    <source>
        <dbReference type="Pfam" id="PF17391"/>
    </source>
</evidence>
<dbReference type="PANTHER" id="PTHR12216:SF4">
    <property type="entry name" value="UROCANATE HYDRATASE"/>
    <property type="match status" value="1"/>
</dbReference>
<dbReference type="PANTHER" id="PTHR12216">
    <property type="entry name" value="UROCANATE HYDRATASE"/>
    <property type="match status" value="1"/>
</dbReference>
<dbReference type="InterPro" id="IPR055351">
    <property type="entry name" value="Urocanase"/>
</dbReference>
<dbReference type="Proteomes" id="UP001595947">
    <property type="component" value="Unassembled WGS sequence"/>
</dbReference>
<dbReference type="Gene3D" id="3.40.1770.10">
    <property type="entry name" value="Urocanase superfamily"/>
    <property type="match status" value="1"/>
</dbReference>
<comment type="cofactor">
    <cofactor evidence="9">
        <name>NAD(+)</name>
        <dbReference type="ChEBI" id="CHEBI:57540"/>
    </cofactor>
    <text evidence="9">Binds 1 NAD(+) per subunit.</text>
</comment>
<dbReference type="PIRSF" id="PIRSF001423">
    <property type="entry name" value="Urocanate_hydrat"/>
    <property type="match status" value="1"/>
</dbReference>
<dbReference type="EC" id="4.2.1.49" evidence="3 9"/>
<keyword evidence="4 9" id="KW-0369">Histidine metabolism</keyword>
<comment type="pathway">
    <text evidence="1 9">Amino-acid degradation; L-histidine degradation into L-glutamate; N-formimidoyl-L-glutamate from L-histidine: step 2/3.</text>
</comment>
<evidence type="ECO:0000259" key="12">
    <source>
        <dbReference type="Pfam" id="PF17392"/>
    </source>
</evidence>
<comment type="function">
    <text evidence="9">Catalyzes the conversion of urocanate to 4-imidazolone-5-propionate.</text>
</comment>
<dbReference type="PROSITE" id="PS01233">
    <property type="entry name" value="UROCANASE"/>
    <property type="match status" value="1"/>
</dbReference>
<feature type="binding site" evidence="9">
    <location>
        <position position="319"/>
    </location>
    <ligand>
        <name>NAD(+)</name>
        <dbReference type="ChEBI" id="CHEBI:57540"/>
    </ligand>
</feature>
<gene>
    <name evidence="9 13" type="primary">hutU</name>
    <name evidence="13" type="ORF">ACFPBZ_03910</name>
</gene>
<evidence type="ECO:0000256" key="5">
    <source>
        <dbReference type="ARBA" id="ARBA00023027"/>
    </source>
</evidence>
<evidence type="ECO:0000256" key="4">
    <source>
        <dbReference type="ARBA" id="ARBA00022808"/>
    </source>
</evidence>
<feature type="binding site" evidence="9">
    <location>
        <begin position="240"/>
        <end position="241"/>
    </location>
    <ligand>
        <name>NAD(+)</name>
        <dbReference type="ChEBI" id="CHEBI:57540"/>
    </ligand>
</feature>
<keyword evidence="5 9" id="KW-0520">NAD</keyword>
<evidence type="ECO:0000313" key="13">
    <source>
        <dbReference type="EMBL" id="MFC5061339.1"/>
    </source>
</evidence>
<comment type="caution">
    <text evidence="13">The sequence shown here is derived from an EMBL/GenBank/DDBJ whole genome shotgun (WGS) entry which is preliminary data.</text>
</comment>
<evidence type="ECO:0000256" key="6">
    <source>
        <dbReference type="ARBA" id="ARBA00023239"/>
    </source>
</evidence>
<feature type="binding site" evidence="9">
    <location>
        <position position="489"/>
    </location>
    <ligand>
        <name>NAD(+)</name>
        <dbReference type="ChEBI" id="CHEBI:57540"/>
    </ligand>
</feature>
<dbReference type="NCBIfam" id="TIGR01228">
    <property type="entry name" value="hutU"/>
    <property type="match status" value="1"/>
</dbReference>
<feature type="domain" description="Urocanase N-terminal" evidence="11">
    <location>
        <begin position="10"/>
        <end position="136"/>
    </location>
</feature>
<dbReference type="InterPro" id="IPR035401">
    <property type="entry name" value="Urocanase_C"/>
</dbReference>
<dbReference type="GO" id="GO:0016153">
    <property type="term" value="F:urocanate hydratase activity"/>
    <property type="evidence" value="ECO:0007669"/>
    <property type="project" value="UniProtKB-EC"/>
</dbReference>
<evidence type="ECO:0000256" key="2">
    <source>
        <dbReference type="ARBA" id="ARBA00007578"/>
    </source>
</evidence>
<proteinExistence type="inferred from homology"/>
<evidence type="ECO:0000259" key="10">
    <source>
        <dbReference type="Pfam" id="PF01175"/>
    </source>
</evidence>
<dbReference type="HAMAP" id="MF_00577">
    <property type="entry name" value="HutU"/>
    <property type="match status" value="1"/>
</dbReference>
<dbReference type="EMBL" id="JBHSIV010000003">
    <property type="protein sequence ID" value="MFC5061339.1"/>
    <property type="molecule type" value="Genomic_DNA"/>
</dbReference>
<dbReference type="InterPro" id="IPR023637">
    <property type="entry name" value="Urocanase-like"/>
</dbReference>
<dbReference type="Pfam" id="PF17392">
    <property type="entry name" value="Urocanase_C"/>
    <property type="match status" value="1"/>
</dbReference>
<feature type="active site" evidence="9">
    <location>
        <position position="407"/>
    </location>
</feature>
<evidence type="ECO:0000256" key="7">
    <source>
        <dbReference type="ARBA" id="ARBA00031640"/>
    </source>
</evidence>
<dbReference type="Pfam" id="PF01175">
    <property type="entry name" value="Urocanase"/>
    <property type="match status" value="1"/>
</dbReference>
<feature type="binding site" evidence="9">
    <location>
        <begin position="174"/>
        <end position="176"/>
    </location>
    <ligand>
        <name>NAD(+)</name>
        <dbReference type="ChEBI" id="CHEBI:57540"/>
    </ligand>
</feature>
<feature type="binding site" evidence="9">
    <location>
        <begin position="270"/>
        <end position="271"/>
    </location>
    <ligand>
        <name>NAD(+)</name>
        <dbReference type="ChEBI" id="CHEBI:57540"/>
    </ligand>
</feature>
<dbReference type="NCBIfam" id="NF003820">
    <property type="entry name" value="PRK05414.1"/>
    <property type="match status" value="1"/>
</dbReference>
<evidence type="ECO:0000313" key="14">
    <source>
        <dbReference type="Proteomes" id="UP001595947"/>
    </source>
</evidence>
<evidence type="ECO:0000256" key="3">
    <source>
        <dbReference type="ARBA" id="ARBA00011992"/>
    </source>
</evidence>
<organism evidence="13 14">
    <name type="scientific">Actinomycetospora atypica</name>
    <dbReference type="NCBI Taxonomy" id="1290095"/>
    <lineage>
        <taxon>Bacteria</taxon>
        <taxon>Bacillati</taxon>
        <taxon>Actinomycetota</taxon>
        <taxon>Actinomycetes</taxon>
        <taxon>Pseudonocardiales</taxon>
        <taxon>Pseudonocardiaceae</taxon>
        <taxon>Actinomycetospora</taxon>
    </lineage>
</organism>